<dbReference type="InterPro" id="IPR025711">
    <property type="entry name" value="PepSY"/>
</dbReference>
<organism evidence="4 5">
    <name type="scientific">Proteiniclasticum ruminis</name>
    <dbReference type="NCBI Taxonomy" id="398199"/>
    <lineage>
        <taxon>Bacteria</taxon>
        <taxon>Bacillati</taxon>
        <taxon>Bacillota</taxon>
        <taxon>Clostridia</taxon>
        <taxon>Eubacteriales</taxon>
        <taxon>Clostridiaceae</taxon>
        <taxon>Proteiniclasticum</taxon>
    </lineage>
</organism>
<accession>A0A1G8LGE1</accession>
<feature type="compositionally biased region" description="Acidic residues" evidence="1">
    <location>
        <begin position="336"/>
        <end position="345"/>
    </location>
</feature>
<gene>
    <name evidence="4" type="ORF">SAMN05421804_10373</name>
</gene>
<feature type="compositionally biased region" description="Acidic residues" evidence="1">
    <location>
        <begin position="409"/>
        <end position="419"/>
    </location>
</feature>
<dbReference type="Gene3D" id="3.10.450.40">
    <property type="match status" value="4"/>
</dbReference>
<protein>
    <submittedName>
        <fullName evidence="4">Uncharacterized membrane protein YkoI</fullName>
    </submittedName>
</protein>
<dbReference type="EMBL" id="FNDZ01000003">
    <property type="protein sequence ID" value="SDI54713.1"/>
    <property type="molecule type" value="Genomic_DNA"/>
</dbReference>
<dbReference type="AlphaFoldDB" id="A0A1G8LGE1"/>
<feature type="domain" description="PepSY" evidence="2">
    <location>
        <begin position="428"/>
        <end position="478"/>
    </location>
</feature>
<feature type="region of interest" description="Disordered" evidence="1">
    <location>
        <begin position="336"/>
        <end position="355"/>
    </location>
</feature>
<dbReference type="Proteomes" id="UP000183255">
    <property type="component" value="Unassembled WGS sequence"/>
</dbReference>
<sequence>MMKSRKMILMLPLLTIGLVAGLFYYLTVPSFRMTMDVNPSIEVVTNRLEQVVEVRALNEDAEKLLTGFTNDTRSLEATVSELVDLMILGGFIHGGTDNVVMISVRDLAANEEKVLKVNEMIRAYLENKQIEATVLAGNFKDSAEQNLTGREAAVGRLNELGVSLGVTELENMTLKELLEYYRAQDFDQEKIFQVLSSYTYNSDQPKEGMISFEEAKSIALGKYPGELLKMELDDEEYEVKVLYNGVKHEIEIHAYSGEVIDVELDDNDDEDDRGTSTPQKSRITLEEARRIALGRINGTIVEEERDDDSYDFDIRYDGRKYEVEVHAFTGAVKEIEVDDDDDDDDRGASTPQKSRITLEEARRIALGRINGTIVEEERDDDSYDFDIRYDGKKYEIEVHALTGAVKEVEVDDDDDDDDRGESTPQKSKITLDEARQIALGRVNGTISDEDSDDDSYDFEVHHQGKEYEIEINAYTGIITEFEVDDED</sequence>
<evidence type="ECO:0000259" key="3">
    <source>
        <dbReference type="Pfam" id="PF23750"/>
    </source>
</evidence>
<feature type="domain" description="PepSY" evidence="2">
    <location>
        <begin position="282"/>
        <end position="335"/>
    </location>
</feature>
<dbReference type="InterPro" id="IPR055431">
    <property type="entry name" value="RsgI_M"/>
</dbReference>
<dbReference type="RefSeq" id="WP_031575447.1">
    <property type="nucleotide sequence ID" value="NZ_FNDZ01000003.1"/>
</dbReference>
<feature type="domain" description="PepSY" evidence="2">
    <location>
        <begin position="355"/>
        <end position="408"/>
    </location>
</feature>
<reference evidence="4 5" key="1">
    <citation type="submission" date="2016-10" db="EMBL/GenBank/DDBJ databases">
        <authorList>
            <person name="de Groot N.N."/>
        </authorList>
    </citation>
    <scope>NUCLEOTIDE SEQUENCE [LARGE SCALE GENOMIC DNA]</scope>
    <source>
        <strain evidence="4 5">CGMCC 1.5058</strain>
    </source>
</reference>
<feature type="domain" description="PepSY" evidence="2">
    <location>
        <begin position="210"/>
        <end position="263"/>
    </location>
</feature>
<dbReference type="Pfam" id="PF23750">
    <property type="entry name" value="RsgI_M"/>
    <property type="match status" value="1"/>
</dbReference>
<proteinExistence type="predicted"/>
<name>A0A1G8LGE1_9CLOT</name>
<evidence type="ECO:0000313" key="5">
    <source>
        <dbReference type="Proteomes" id="UP000183255"/>
    </source>
</evidence>
<feature type="region of interest" description="Disordered" evidence="1">
    <location>
        <begin position="409"/>
        <end position="434"/>
    </location>
</feature>
<evidence type="ECO:0000256" key="1">
    <source>
        <dbReference type="SAM" id="MobiDB-lite"/>
    </source>
</evidence>
<dbReference type="Pfam" id="PF03413">
    <property type="entry name" value="PepSY"/>
    <property type="match status" value="4"/>
</dbReference>
<evidence type="ECO:0000259" key="2">
    <source>
        <dbReference type="Pfam" id="PF03413"/>
    </source>
</evidence>
<feature type="domain" description="Anti-sigma factor RsgI-like middle" evidence="3">
    <location>
        <begin position="33"/>
        <end position="144"/>
    </location>
</feature>
<evidence type="ECO:0000313" key="4">
    <source>
        <dbReference type="EMBL" id="SDI54713.1"/>
    </source>
</evidence>